<dbReference type="EMBL" id="CATNWA010001196">
    <property type="protein sequence ID" value="CAI9539425.1"/>
    <property type="molecule type" value="Genomic_DNA"/>
</dbReference>
<dbReference type="Proteomes" id="UP001162483">
    <property type="component" value="Unassembled WGS sequence"/>
</dbReference>
<accession>A0ABN9AYX9</accession>
<evidence type="ECO:0000313" key="2">
    <source>
        <dbReference type="Proteomes" id="UP001162483"/>
    </source>
</evidence>
<evidence type="ECO:0000313" key="1">
    <source>
        <dbReference type="EMBL" id="CAI9539425.1"/>
    </source>
</evidence>
<proteinExistence type="predicted"/>
<comment type="caution">
    <text evidence="1">The sequence shown here is derived from an EMBL/GenBank/DDBJ whole genome shotgun (WGS) entry which is preliminary data.</text>
</comment>
<reference evidence="1" key="1">
    <citation type="submission" date="2023-05" db="EMBL/GenBank/DDBJ databases">
        <authorList>
            <person name="Stuckert A."/>
        </authorList>
    </citation>
    <scope>NUCLEOTIDE SEQUENCE</scope>
</reference>
<feature type="non-terminal residue" evidence="1">
    <location>
        <position position="104"/>
    </location>
</feature>
<protein>
    <submittedName>
        <fullName evidence="1">Uncharacterized protein</fullName>
    </submittedName>
</protein>
<keyword evidence="2" id="KW-1185">Reference proteome</keyword>
<organism evidence="1 2">
    <name type="scientific">Staurois parvus</name>
    <dbReference type="NCBI Taxonomy" id="386267"/>
    <lineage>
        <taxon>Eukaryota</taxon>
        <taxon>Metazoa</taxon>
        <taxon>Chordata</taxon>
        <taxon>Craniata</taxon>
        <taxon>Vertebrata</taxon>
        <taxon>Euteleostomi</taxon>
        <taxon>Amphibia</taxon>
        <taxon>Batrachia</taxon>
        <taxon>Anura</taxon>
        <taxon>Neobatrachia</taxon>
        <taxon>Ranoidea</taxon>
        <taxon>Ranidae</taxon>
        <taxon>Staurois</taxon>
    </lineage>
</organism>
<gene>
    <name evidence="1" type="ORF">SPARVUS_LOCUS1587542</name>
</gene>
<name>A0ABN9AYX9_9NEOB</name>
<sequence length="104" mass="12303">HSQSWVLHSRGRGREHSTHCFLCFHCTQLLSSLTAPSASNRSGPEFRVCSARRPWGHTHPTIISTRHWQADEWKFQGLIIIIISFWMKWEWIRTHVRFLLQSLP</sequence>
<feature type="non-terminal residue" evidence="1">
    <location>
        <position position="1"/>
    </location>
</feature>